<sequence length="85" mass="8951">MRSDYRGGGNATPSTAAAEPFHRSLIMPPRLSVTEQTIVTLVLLREVLDAEGAVLQCLYVVIADDGLEVAAGGTLPLLPNGTKEC</sequence>
<accession>A0AAV4Y622</accession>
<gene>
    <name evidence="1" type="ORF">CEXT_737721</name>
</gene>
<comment type="caution">
    <text evidence="1">The sequence shown here is derived from an EMBL/GenBank/DDBJ whole genome shotgun (WGS) entry which is preliminary data.</text>
</comment>
<evidence type="ECO:0000313" key="2">
    <source>
        <dbReference type="Proteomes" id="UP001054945"/>
    </source>
</evidence>
<name>A0AAV4Y622_CAEEX</name>
<reference evidence="1 2" key="1">
    <citation type="submission" date="2021-06" db="EMBL/GenBank/DDBJ databases">
        <title>Caerostris extrusa draft genome.</title>
        <authorList>
            <person name="Kono N."/>
            <person name="Arakawa K."/>
        </authorList>
    </citation>
    <scope>NUCLEOTIDE SEQUENCE [LARGE SCALE GENOMIC DNA]</scope>
</reference>
<proteinExistence type="predicted"/>
<evidence type="ECO:0000313" key="1">
    <source>
        <dbReference type="EMBL" id="GIZ02807.1"/>
    </source>
</evidence>
<dbReference type="EMBL" id="BPLR01001508">
    <property type="protein sequence ID" value="GIZ02807.1"/>
    <property type="molecule type" value="Genomic_DNA"/>
</dbReference>
<protein>
    <submittedName>
        <fullName evidence="1">Uncharacterized protein</fullName>
    </submittedName>
</protein>
<keyword evidence="2" id="KW-1185">Reference proteome</keyword>
<dbReference type="AlphaFoldDB" id="A0AAV4Y622"/>
<dbReference type="Proteomes" id="UP001054945">
    <property type="component" value="Unassembled WGS sequence"/>
</dbReference>
<organism evidence="1 2">
    <name type="scientific">Caerostris extrusa</name>
    <name type="common">Bark spider</name>
    <name type="synonym">Caerostris bankana</name>
    <dbReference type="NCBI Taxonomy" id="172846"/>
    <lineage>
        <taxon>Eukaryota</taxon>
        <taxon>Metazoa</taxon>
        <taxon>Ecdysozoa</taxon>
        <taxon>Arthropoda</taxon>
        <taxon>Chelicerata</taxon>
        <taxon>Arachnida</taxon>
        <taxon>Araneae</taxon>
        <taxon>Araneomorphae</taxon>
        <taxon>Entelegynae</taxon>
        <taxon>Araneoidea</taxon>
        <taxon>Araneidae</taxon>
        <taxon>Caerostris</taxon>
    </lineage>
</organism>